<name>A0A7W7Y8H6_9BACT</name>
<comment type="caution">
    <text evidence="1">The sequence shown here is derived from an EMBL/GenBank/DDBJ whole genome shotgun (WGS) entry which is preliminary data.</text>
</comment>
<organism evidence="1 2">
    <name type="scientific">Prosthecobacter vanneervenii</name>
    <dbReference type="NCBI Taxonomy" id="48466"/>
    <lineage>
        <taxon>Bacteria</taxon>
        <taxon>Pseudomonadati</taxon>
        <taxon>Verrucomicrobiota</taxon>
        <taxon>Verrucomicrobiia</taxon>
        <taxon>Verrucomicrobiales</taxon>
        <taxon>Verrucomicrobiaceae</taxon>
        <taxon>Prosthecobacter</taxon>
    </lineage>
</organism>
<evidence type="ECO:0000313" key="2">
    <source>
        <dbReference type="Proteomes" id="UP000590740"/>
    </source>
</evidence>
<dbReference type="RefSeq" id="WP_281382063.1">
    <property type="nucleotide sequence ID" value="NZ_JACHIG010000001.1"/>
</dbReference>
<accession>A0A7W7Y8H6</accession>
<protein>
    <submittedName>
        <fullName evidence="1">Uncharacterized protein</fullName>
    </submittedName>
</protein>
<dbReference type="AlphaFoldDB" id="A0A7W7Y8H6"/>
<evidence type="ECO:0000313" key="1">
    <source>
        <dbReference type="EMBL" id="MBB5031420.1"/>
    </source>
</evidence>
<dbReference type="EMBL" id="JACHIG010000001">
    <property type="protein sequence ID" value="MBB5031420.1"/>
    <property type="molecule type" value="Genomic_DNA"/>
</dbReference>
<gene>
    <name evidence="1" type="ORF">HNQ65_000974</name>
</gene>
<dbReference type="Proteomes" id="UP000590740">
    <property type="component" value="Unassembled WGS sequence"/>
</dbReference>
<proteinExistence type="predicted"/>
<reference evidence="1 2" key="1">
    <citation type="submission" date="2020-08" db="EMBL/GenBank/DDBJ databases">
        <title>Genomic Encyclopedia of Type Strains, Phase IV (KMG-IV): sequencing the most valuable type-strain genomes for metagenomic binning, comparative biology and taxonomic classification.</title>
        <authorList>
            <person name="Goeker M."/>
        </authorList>
    </citation>
    <scope>NUCLEOTIDE SEQUENCE [LARGE SCALE GENOMIC DNA]</scope>
    <source>
        <strain evidence="1 2">DSM 12252</strain>
    </source>
</reference>
<sequence length="40" mass="4346">MEDKPAPMTNSSALRRLLGFARGHWRIALLQLALAVGARG</sequence>
<keyword evidence="2" id="KW-1185">Reference proteome</keyword>